<evidence type="ECO:0000256" key="3">
    <source>
        <dbReference type="ARBA" id="ARBA00023163"/>
    </source>
</evidence>
<feature type="domain" description="HTH araC/xylS-type" evidence="4">
    <location>
        <begin position="191"/>
        <end position="301"/>
    </location>
</feature>
<dbReference type="Proteomes" id="UP000295499">
    <property type="component" value="Unassembled WGS sequence"/>
</dbReference>
<keyword evidence="6" id="KW-1185">Reference proteome</keyword>
<dbReference type="OrthoDB" id="629929at2"/>
<dbReference type="GO" id="GO:0003700">
    <property type="term" value="F:DNA-binding transcription factor activity"/>
    <property type="evidence" value="ECO:0007669"/>
    <property type="project" value="InterPro"/>
</dbReference>
<dbReference type="SUPFAM" id="SSF46689">
    <property type="entry name" value="Homeodomain-like"/>
    <property type="match status" value="1"/>
</dbReference>
<accession>A0A4R6II21</accession>
<evidence type="ECO:0000313" key="6">
    <source>
        <dbReference type="Proteomes" id="UP000295499"/>
    </source>
</evidence>
<gene>
    <name evidence="5" type="ORF">CLV32_2688</name>
</gene>
<proteinExistence type="predicted"/>
<evidence type="ECO:0000256" key="2">
    <source>
        <dbReference type="ARBA" id="ARBA00023125"/>
    </source>
</evidence>
<dbReference type="EMBL" id="SNWM01000003">
    <property type="protein sequence ID" value="TDO21583.1"/>
    <property type="molecule type" value="Genomic_DNA"/>
</dbReference>
<dbReference type="InterPro" id="IPR018060">
    <property type="entry name" value="HTH_AraC"/>
</dbReference>
<keyword evidence="1" id="KW-0805">Transcription regulation</keyword>
<dbReference type="PANTHER" id="PTHR43280">
    <property type="entry name" value="ARAC-FAMILY TRANSCRIPTIONAL REGULATOR"/>
    <property type="match status" value="1"/>
</dbReference>
<name>A0A4R6II21_9SPHI</name>
<keyword evidence="2 5" id="KW-0238">DNA-binding</keyword>
<comment type="caution">
    <text evidence="5">The sequence shown here is derived from an EMBL/GenBank/DDBJ whole genome shotgun (WGS) entry which is preliminary data.</text>
</comment>
<dbReference type="PROSITE" id="PS01124">
    <property type="entry name" value="HTH_ARAC_FAMILY_2"/>
    <property type="match status" value="1"/>
</dbReference>
<reference evidence="5 6" key="1">
    <citation type="submission" date="2019-03" db="EMBL/GenBank/DDBJ databases">
        <title>Genomic Encyclopedia of Archaeal and Bacterial Type Strains, Phase II (KMG-II): from individual species to whole genera.</title>
        <authorList>
            <person name="Goeker M."/>
        </authorList>
    </citation>
    <scope>NUCLEOTIDE SEQUENCE [LARGE SCALE GENOMIC DNA]</scope>
    <source>
        <strain evidence="5 6">DSM 19034</strain>
    </source>
</reference>
<dbReference type="SUPFAM" id="SSF51215">
    <property type="entry name" value="Regulatory protein AraC"/>
    <property type="match status" value="1"/>
</dbReference>
<evidence type="ECO:0000256" key="1">
    <source>
        <dbReference type="ARBA" id="ARBA00023015"/>
    </source>
</evidence>
<dbReference type="AlphaFoldDB" id="A0A4R6II21"/>
<dbReference type="RefSeq" id="WP_133556194.1">
    <property type="nucleotide sequence ID" value="NZ_SNWM01000003.1"/>
</dbReference>
<dbReference type="GO" id="GO:0043565">
    <property type="term" value="F:sequence-specific DNA binding"/>
    <property type="evidence" value="ECO:0007669"/>
    <property type="project" value="InterPro"/>
</dbReference>
<evidence type="ECO:0000313" key="5">
    <source>
        <dbReference type="EMBL" id="TDO21583.1"/>
    </source>
</evidence>
<evidence type="ECO:0000259" key="4">
    <source>
        <dbReference type="PROSITE" id="PS01124"/>
    </source>
</evidence>
<sequence>MSIKTETLEEFYSHKFDHLPLNMQDDIGHFNVFRMEDCIGPGSTPIQYSRRDFYKIALTRGTIIYHYADKSIEVSGPTLMFFNPKVPYTWESISEDKTGFFCIFSKSFFNEKIRGGIEELPMYIPGGRPAYILTDIQHQEVNLLFNKMLTEIDSSYAYKYDQLRNYVAELIHLALKSQPNENLYQHPDAKSRITAVFTELLERQFPIENVTQRFGMRSAKDYANQLAVHVNHLNRAIKETTGKTTTDLIAERIVTEAKSLLRHTRWNIAEIGYTLGFEESAHFNNFFKKQTQHTPSAFRNL</sequence>
<protein>
    <submittedName>
        <fullName evidence="5">AraC-like DNA-binding protein</fullName>
    </submittedName>
</protein>
<dbReference type="SMART" id="SM00342">
    <property type="entry name" value="HTH_ARAC"/>
    <property type="match status" value="1"/>
</dbReference>
<organism evidence="5 6">
    <name type="scientific">Pedobacter duraquae</name>
    <dbReference type="NCBI Taxonomy" id="425511"/>
    <lineage>
        <taxon>Bacteria</taxon>
        <taxon>Pseudomonadati</taxon>
        <taxon>Bacteroidota</taxon>
        <taxon>Sphingobacteriia</taxon>
        <taxon>Sphingobacteriales</taxon>
        <taxon>Sphingobacteriaceae</taxon>
        <taxon>Pedobacter</taxon>
    </lineage>
</organism>
<dbReference type="InterPro" id="IPR037923">
    <property type="entry name" value="HTH-like"/>
</dbReference>
<dbReference type="Pfam" id="PF12833">
    <property type="entry name" value="HTH_18"/>
    <property type="match status" value="1"/>
</dbReference>
<keyword evidence="3" id="KW-0804">Transcription</keyword>
<dbReference type="Gene3D" id="1.10.10.60">
    <property type="entry name" value="Homeodomain-like"/>
    <property type="match status" value="1"/>
</dbReference>
<dbReference type="PANTHER" id="PTHR43280:SF32">
    <property type="entry name" value="TRANSCRIPTIONAL REGULATORY PROTEIN"/>
    <property type="match status" value="1"/>
</dbReference>
<dbReference type="InterPro" id="IPR009057">
    <property type="entry name" value="Homeodomain-like_sf"/>
</dbReference>